<organism evidence="2 3">
    <name type="scientific">Komarekiella delphini-convector SJRDD-AB1</name>
    <dbReference type="NCBI Taxonomy" id="2593771"/>
    <lineage>
        <taxon>Bacteria</taxon>
        <taxon>Bacillati</taxon>
        <taxon>Cyanobacteriota</taxon>
        <taxon>Cyanophyceae</taxon>
        <taxon>Nostocales</taxon>
        <taxon>Nostocaceae</taxon>
        <taxon>Komarekiella</taxon>
        <taxon>Komarekiella delphini-convector</taxon>
    </lineage>
</organism>
<dbReference type="RefSeq" id="WP_191762445.1">
    <property type="nucleotide sequence ID" value="NZ_VJXY01000117.1"/>
</dbReference>
<proteinExistence type="predicted"/>
<dbReference type="Proteomes" id="UP001165986">
    <property type="component" value="Unassembled WGS sequence"/>
</dbReference>
<protein>
    <submittedName>
        <fullName evidence="2">Uncharacterized protein</fullName>
    </submittedName>
</protein>
<gene>
    <name evidence="2" type="ORF">FNW02_36800</name>
</gene>
<accession>A0AA40VVP4</accession>
<sequence length="221" mass="24532">MAKNDECSIQEGVEVTLSGVVSVPHTPHLNSDALNKWIISSFRETRFCNVLKRARVLPQTSWFWHRSCSGSRLKGEGQGEIKDGQGEKGKGKKSEENPLPALTFTPDPLPDFFLKSSMHLSEAAIAIVASNTNDYKQILIKQNQLAQTVQELNPQAELLLLISSDQNFVFGTVLSTLESFSTHILLREKKQSSRRVPVIATFEKFAVTNFQERSLTGGGKS</sequence>
<comment type="caution">
    <text evidence="2">The sequence shown here is derived from an EMBL/GenBank/DDBJ whole genome shotgun (WGS) entry which is preliminary data.</text>
</comment>
<dbReference type="EMBL" id="VJXY01000117">
    <property type="protein sequence ID" value="MBD6621124.1"/>
    <property type="molecule type" value="Genomic_DNA"/>
</dbReference>
<feature type="compositionally biased region" description="Basic and acidic residues" evidence="1">
    <location>
        <begin position="73"/>
        <end position="96"/>
    </location>
</feature>
<evidence type="ECO:0000256" key="1">
    <source>
        <dbReference type="SAM" id="MobiDB-lite"/>
    </source>
</evidence>
<dbReference type="AlphaFoldDB" id="A0AA40VVP4"/>
<evidence type="ECO:0000313" key="3">
    <source>
        <dbReference type="Proteomes" id="UP001165986"/>
    </source>
</evidence>
<feature type="region of interest" description="Disordered" evidence="1">
    <location>
        <begin position="71"/>
        <end position="102"/>
    </location>
</feature>
<evidence type="ECO:0000313" key="2">
    <source>
        <dbReference type="EMBL" id="MBD6621124.1"/>
    </source>
</evidence>
<reference evidence="2" key="1">
    <citation type="submission" date="2019-07" db="EMBL/GenBank/DDBJ databases">
        <title>Toxilogical consequences of a new and cryptic species of cyanobacteria (Komarekiella delphini-convector) recovered from the epidermis of a bottlenose dolphin and 1500 ft. in the air.</title>
        <authorList>
            <person name="Brown A.O."/>
            <person name="Dvorak P."/>
            <person name="Villanueva C.D."/>
            <person name="Foss A.J."/>
            <person name="Garvey A.D."/>
            <person name="Gibson Q.A."/>
            <person name="Johansen J.R."/>
            <person name="Casamatta D.A."/>
        </authorList>
    </citation>
    <scope>NUCLEOTIDE SEQUENCE</scope>
    <source>
        <strain evidence="2">SJRDD-AB1</strain>
    </source>
</reference>
<keyword evidence="3" id="KW-1185">Reference proteome</keyword>
<name>A0AA40VVP4_9NOST</name>